<evidence type="ECO:0000256" key="2">
    <source>
        <dbReference type="ARBA" id="ARBA00012400"/>
    </source>
</evidence>
<name>A0A7C9I4G1_9DEIO</name>
<keyword evidence="3" id="KW-0560">Oxidoreductase</keyword>
<dbReference type="PANTHER" id="PTHR35330:SF1">
    <property type="entry name" value="SIROHEME BIOSYNTHESIS PROTEIN MET8"/>
    <property type="match status" value="1"/>
</dbReference>
<evidence type="ECO:0000256" key="4">
    <source>
        <dbReference type="ARBA" id="ARBA00023027"/>
    </source>
</evidence>
<evidence type="ECO:0000313" key="8">
    <source>
        <dbReference type="Proteomes" id="UP000483286"/>
    </source>
</evidence>
<dbReference type="NCBIfam" id="TIGR01470">
    <property type="entry name" value="cysG_Nterm"/>
    <property type="match status" value="1"/>
</dbReference>
<dbReference type="GO" id="GO:0004325">
    <property type="term" value="F:ferrochelatase activity"/>
    <property type="evidence" value="ECO:0007669"/>
    <property type="project" value="InterPro"/>
</dbReference>
<evidence type="ECO:0000256" key="3">
    <source>
        <dbReference type="ARBA" id="ARBA00023002"/>
    </source>
</evidence>
<dbReference type="SUPFAM" id="SSF51735">
    <property type="entry name" value="NAD(P)-binding Rossmann-fold domains"/>
    <property type="match status" value="1"/>
</dbReference>
<dbReference type="SUPFAM" id="SSF75615">
    <property type="entry name" value="Siroheme synthase middle domains-like"/>
    <property type="match status" value="1"/>
</dbReference>
<organism evidence="7 8">
    <name type="scientific">Deinococcus arboris</name>
    <dbReference type="NCBI Taxonomy" id="2682977"/>
    <lineage>
        <taxon>Bacteria</taxon>
        <taxon>Thermotogati</taxon>
        <taxon>Deinococcota</taxon>
        <taxon>Deinococci</taxon>
        <taxon>Deinococcales</taxon>
        <taxon>Deinococcaceae</taxon>
        <taxon>Deinococcus</taxon>
    </lineage>
</organism>
<comment type="pathway">
    <text evidence="1">Porphyrin-containing compound metabolism; siroheme biosynthesis; sirohydrochlorin from precorrin-2: step 1/1.</text>
</comment>
<keyword evidence="4" id="KW-0520">NAD</keyword>
<evidence type="ECO:0000313" key="7">
    <source>
        <dbReference type="EMBL" id="MVN88151.1"/>
    </source>
</evidence>
<dbReference type="Gene3D" id="3.40.50.720">
    <property type="entry name" value="NAD(P)-binding Rossmann-like Domain"/>
    <property type="match status" value="1"/>
</dbReference>
<protein>
    <recommendedName>
        <fullName evidence="2">precorrin-2 dehydrogenase</fullName>
        <ecNumber evidence="2">1.3.1.76</ecNumber>
    </recommendedName>
</protein>
<dbReference type="GO" id="GO:0019354">
    <property type="term" value="P:siroheme biosynthetic process"/>
    <property type="evidence" value="ECO:0007669"/>
    <property type="project" value="UniProtKB-UniPathway"/>
</dbReference>
<dbReference type="InterPro" id="IPR036291">
    <property type="entry name" value="NAD(P)-bd_dom_sf"/>
</dbReference>
<dbReference type="PANTHER" id="PTHR35330">
    <property type="entry name" value="SIROHEME BIOSYNTHESIS PROTEIN MET8"/>
    <property type="match status" value="1"/>
</dbReference>
<sequence>MLPLVSLLAAFLDLHGQRAVVVGGGAVALRRTKALLSAGLEVQVIAPVVQPELAMLPLTVQRRAYQRGDLAGAALVVAATDQPGVNAQVVSDARAQGTLVNDAGDAARSTLRFPAVAQQAGVQVAVTTGRELPLLAQALTARVADLLPTEAQVQGWAAQREDALTLPGDRKRAALDTLRADISRALGAA</sequence>
<accession>A0A7C9I4G1</accession>
<evidence type="ECO:0000256" key="1">
    <source>
        <dbReference type="ARBA" id="ARBA00005010"/>
    </source>
</evidence>
<gene>
    <name evidence="7" type="ORF">GO986_15465</name>
</gene>
<dbReference type="InterPro" id="IPR006367">
    <property type="entry name" value="Sirohaem_synthase_N"/>
</dbReference>
<keyword evidence="5" id="KW-0627">Porphyrin biosynthesis</keyword>
<keyword evidence="8" id="KW-1185">Reference proteome</keyword>
<comment type="catalytic activity">
    <reaction evidence="6">
        <text>precorrin-2 + NAD(+) = sirohydrochlorin + NADH + 2 H(+)</text>
        <dbReference type="Rhea" id="RHEA:15613"/>
        <dbReference type="ChEBI" id="CHEBI:15378"/>
        <dbReference type="ChEBI" id="CHEBI:57540"/>
        <dbReference type="ChEBI" id="CHEBI:57945"/>
        <dbReference type="ChEBI" id="CHEBI:58351"/>
        <dbReference type="ChEBI" id="CHEBI:58827"/>
        <dbReference type="EC" id="1.3.1.76"/>
    </reaction>
</comment>
<dbReference type="Pfam" id="PF13241">
    <property type="entry name" value="NAD_binding_7"/>
    <property type="match status" value="1"/>
</dbReference>
<evidence type="ECO:0000256" key="5">
    <source>
        <dbReference type="ARBA" id="ARBA00023244"/>
    </source>
</evidence>
<dbReference type="EC" id="1.3.1.76" evidence="2"/>
<proteinExistence type="predicted"/>
<evidence type="ECO:0000256" key="6">
    <source>
        <dbReference type="ARBA" id="ARBA00047561"/>
    </source>
</evidence>
<comment type="caution">
    <text evidence="7">The sequence shown here is derived from an EMBL/GenBank/DDBJ whole genome shotgun (WGS) entry which is preliminary data.</text>
</comment>
<dbReference type="GO" id="GO:0043115">
    <property type="term" value="F:precorrin-2 dehydrogenase activity"/>
    <property type="evidence" value="ECO:0007669"/>
    <property type="project" value="UniProtKB-EC"/>
</dbReference>
<reference evidence="7 8" key="1">
    <citation type="submission" date="2019-12" db="EMBL/GenBank/DDBJ databases">
        <title>Deinococcus sp. HMF7620 Genome sequencing and assembly.</title>
        <authorList>
            <person name="Kang H."/>
            <person name="Kim H."/>
            <person name="Joh K."/>
        </authorList>
    </citation>
    <scope>NUCLEOTIDE SEQUENCE [LARGE SCALE GENOMIC DNA]</scope>
    <source>
        <strain evidence="7 8">HMF7620</strain>
    </source>
</reference>
<dbReference type="InterPro" id="IPR028161">
    <property type="entry name" value="Met8-like"/>
</dbReference>
<dbReference type="Proteomes" id="UP000483286">
    <property type="component" value="Unassembled WGS sequence"/>
</dbReference>
<dbReference type="EMBL" id="WQLB01000023">
    <property type="protein sequence ID" value="MVN88151.1"/>
    <property type="molecule type" value="Genomic_DNA"/>
</dbReference>
<dbReference type="AlphaFoldDB" id="A0A7C9I4G1"/>
<dbReference type="UniPathway" id="UPA00262">
    <property type="reaction ID" value="UER00222"/>
</dbReference>